<reference evidence="1 2" key="1">
    <citation type="journal article" date="2021" name="Int. J. Syst. Evol. Microbiol.">
        <title>Reticulibacter mediterranei gen. nov., sp. nov., within the new family Reticulibacteraceae fam. nov., and Ktedonospora formicarum gen. nov., sp. nov., Ktedonobacter robiniae sp. nov., Dictyobacter formicarum sp. nov. and Dictyobacter arantiisoli sp. nov., belonging to the class Ktedonobacteria.</title>
        <authorList>
            <person name="Yabe S."/>
            <person name="Zheng Y."/>
            <person name="Wang C.M."/>
            <person name="Sakai Y."/>
            <person name="Abe K."/>
            <person name="Yokota A."/>
            <person name="Donadio S."/>
            <person name="Cavaletti L."/>
            <person name="Monciardini P."/>
        </authorList>
    </citation>
    <scope>NUCLEOTIDE SEQUENCE [LARGE SCALE GENOMIC DNA]</scope>
    <source>
        <strain evidence="1 2">SOSP1-9</strain>
    </source>
</reference>
<sequence length="78" mass="8264">MSIVDTIRAWEDPEYREGLSEEERALLPEMPVGRIELTEDELGAVVGAAQSGASVGCNTRTCTRGNSGTPHPCGGCQT</sequence>
<evidence type="ECO:0008006" key="3">
    <source>
        <dbReference type="Google" id="ProtNLM"/>
    </source>
</evidence>
<dbReference type="InterPro" id="IPR027635">
    <property type="entry name" value="Lantibiotic2_lead_pep_dom"/>
</dbReference>
<keyword evidence="2" id="KW-1185">Reference proteome</keyword>
<dbReference type="Proteomes" id="UP000635565">
    <property type="component" value="Unassembled WGS sequence"/>
</dbReference>
<gene>
    <name evidence="1" type="ORF">KSZ_62890</name>
</gene>
<organism evidence="1 2">
    <name type="scientific">Dictyobacter formicarum</name>
    <dbReference type="NCBI Taxonomy" id="2778368"/>
    <lineage>
        <taxon>Bacteria</taxon>
        <taxon>Bacillati</taxon>
        <taxon>Chloroflexota</taxon>
        <taxon>Ktedonobacteria</taxon>
        <taxon>Ktedonobacterales</taxon>
        <taxon>Dictyobacteraceae</taxon>
        <taxon>Dictyobacter</taxon>
    </lineage>
</organism>
<dbReference type="EMBL" id="BNJJ01000023">
    <property type="protein sequence ID" value="GHO88283.1"/>
    <property type="molecule type" value="Genomic_DNA"/>
</dbReference>
<accession>A0ABQ3VRS4</accession>
<protein>
    <recommendedName>
        <fullName evidence="3">Mersacidin/lichenicidin family type 2 lantibiotic</fullName>
    </recommendedName>
</protein>
<comment type="caution">
    <text evidence="1">The sequence shown here is derived from an EMBL/GenBank/DDBJ whole genome shotgun (WGS) entry which is preliminary data.</text>
</comment>
<dbReference type="RefSeq" id="WP_201365880.1">
    <property type="nucleotide sequence ID" value="NZ_BNJJ01000023.1"/>
</dbReference>
<evidence type="ECO:0000313" key="2">
    <source>
        <dbReference type="Proteomes" id="UP000635565"/>
    </source>
</evidence>
<proteinExistence type="predicted"/>
<evidence type="ECO:0000313" key="1">
    <source>
        <dbReference type="EMBL" id="GHO88283.1"/>
    </source>
</evidence>
<name>A0ABQ3VRS4_9CHLR</name>
<dbReference type="NCBIfam" id="TIGR03898">
    <property type="entry name" value="lanti_MRSA_kill"/>
    <property type="match status" value="1"/>
</dbReference>